<dbReference type="Gene3D" id="3.40.190.10">
    <property type="entry name" value="Periplasmic binding protein-like II"/>
    <property type="match status" value="1"/>
</dbReference>
<dbReference type="OrthoDB" id="3595952at2"/>
<evidence type="ECO:0000313" key="2">
    <source>
        <dbReference type="EMBL" id="RLK47372.1"/>
    </source>
</evidence>
<evidence type="ECO:0008006" key="4">
    <source>
        <dbReference type="Google" id="ProtNLM"/>
    </source>
</evidence>
<reference evidence="2 3" key="1">
    <citation type="journal article" date="2015" name="Stand. Genomic Sci.">
        <title>Genomic Encyclopedia of Bacterial and Archaeal Type Strains, Phase III: the genomes of soil and plant-associated and newly described type strains.</title>
        <authorList>
            <person name="Whitman W.B."/>
            <person name="Woyke T."/>
            <person name="Klenk H.P."/>
            <person name="Zhou Y."/>
            <person name="Lilburn T.G."/>
            <person name="Beck B.J."/>
            <person name="De Vos P."/>
            <person name="Vandamme P."/>
            <person name="Eisen J.A."/>
            <person name="Garrity G."/>
            <person name="Hugenholtz P."/>
            <person name="Kyrpides N.C."/>
        </authorList>
    </citation>
    <scope>NUCLEOTIDE SEQUENCE [LARGE SCALE GENOMIC DNA]</scope>
    <source>
        <strain evidence="2 3">S2T63</strain>
    </source>
</reference>
<gene>
    <name evidence="2" type="ORF">C7474_1948</name>
</gene>
<feature type="chain" id="PRO_5039634640" description="ABC-type nitrate/sulfonate/bicarbonate transport system substrate-binding protein" evidence="1">
    <location>
        <begin position="30"/>
        <end position="401"/>
    </location>
</feature>
<name>A0A498BV52_9MICO</name>
<feature type="signal peptide" evidence="1">
    <location>
        <begin position="1"/>
        <end position="29"/>
    </location>
</feature>
<protein>
    <recommendedName>
        <fullName evidence="4">ABC-type nitrate/sulfonate/bicarbonate transport system substrate-binding protein</fullName>
    </recommendedName>
</protein>
<dbReference type="AlphaFoldDB" id="A0A498BV52"/>
<proteinExistence type="predicted"/>
<comment type="caution">
    <text evidence="2">The sequence shown here is derived from an EMBL/GenBank/DDBJ whole genome shotgun (WGS) entry which is preliminary data.</text>
</comment>
<organism evidence="2 3">
    <name type="scientific">Microbacterium telephonicum</name>
    <dbReference type="NCBI Taxonomy" id="1714841"/>
    <lineage>
        <taxon>Bacteria</taxon>
        <taxon>Bacillati</taxon>
        <taxon>Actinomycetota</taxon>
        <taxon>Actinomycetes</taxon>
        <taxon>Micrococcales</taxon>
        <taxon>Microbacteriaceae</taxon>
        <taxon>Microbacterium</taxon>
    </lineage>
</organism>
<accession>A0A498BV52</accession>
<dbReference type="Proteomes" id="UP000273158">
    <property type="component" value="Unassembled WGS sequence"/>
</dbReference>
<evidence type="ECO:0000256" key="1">
    <source>
        <dbReference type="SAM" id="SignalP"/>
    </source>
</evidence>
<dbReference type="InterPro" id="IPR006311">
    <property type="entry name" value="TAT_signal"/>
</dbReference>
<dbReference type="PROSITE" id="PS51318">
    <property type="entry name" value="TAT"/>
    <property type="match status" value="1"/>
</dbReference>
<keyword evidence="1" id="KW-0732">Signal</keyword>
<sequence>MSQPASLSRRMIARAVAVGALTATVAAVAGCSSSDAAAPETTSTAAVAEKGGPLDLASVCPATIVMQQDWQPESEHGAMYNLVGDGYTVDTDKKTVTGPLVVDGTDTGVKIEVRSGGPAVNFQPVPALMYLDPDILIGAVNTDAAIVANADQPTVAVTSQLTYSPQILMWDPASHDGATTIKAAAAGGDPIVTSGDVIPNLLLSQGIITASQIDTSYEGTPQRFVSDPKILQQGFATAEPYIYKNEISQWGKDVGYQLLSELGYSVYPEPLAVRKADVTDQADCLKKLVPIMQQSQIDFLDSPEHGNSVILDLVEQYDTGWTYSEGVAQFSVEQQKKLGLVANDKASGVFGQFDPDRMSSIVSDFAPILVSAGSITQDAASAIDPSELYTNQFIDTSIKMN</sequence>
<keyword evidence="3" id="KW-1185">Reference proteome</keyword>
<evidence type="ECO:0000313" key="3">
    <source>
        <dbReference type="Proteomes" id="UP000273158"/>
    </source>
</evidence>
<dbReference type="RefSeq" id="WP_121059492.1">
    <property type="nucleotide sequence ID" value="NZ_RCDB01000003.1"/>
</dbReference>
<dbReference type="EMBL" id="RCDB01000003">
    <property type="protein sequence ID" value="RLK47372.1"/>
    <property type="molecule type" value="Genomic_DNA"/>
</dbReference>